<evidence type="ECO:0000313" key="4">
    <source>
        <dbReference type="Proteomes" id="UP000185469"/>
    </source>
</evidence>
<name>A0A1L7CZS3_9CORY</name>
<dbReference type="Proteomes" id="UP000185469">
    <property type="component" value="Chromosome"/>
</dbReference>
<dbReference type="InterPro" id="IPR023485">
    <property type="entry name" value="Ptyr_pPase"/>
</dbReference>
<dbReference type="EMBL" id="CP009248">
    <property type="protein sequence ID" value="APT91293.1"/>
    <property type="molecule type" value="Genomic_DNA"/>
</dbReference>
<keyword evidence="1" id="KW-0059">Arsenical resistance</keyword>
<evidence type="ECO:0000259" key="2">
    <source>
        <dbReference type="SMART" id="SM00226"/>
    </source>
</evidence>
<sequence length="136" mass="14581">MNPDKPAVYFLCNSNCGKSQMAEALLRRRIGDAAEIRSAGVDPGERVNAEAAASVARAGADMSGAVPEPVDPAFAERARVVVVGSAVVEPILAESAVERWEIDEPSLRGIEGARRMDLIRDQIDARVAALAERLRR</sequence>
<evidence type="ECO:0000256" key="1">
    <source>
        <dbReference type="ARBA" id="ARBA00022849"/>
    </source>
</evidence>
<dbReference type="KEGG" id="csph:CSPHI_10100"/>
<dbReference type="SUPFAM" id="SSF52788">
    <property type="entry name" value="Phosphotyrosine protein phosphatases I"/>
    <property type="match status" value="1"/>
</dbReference>
<dbReference type="SMART" id="SM00226">
    <property type="entry name" value="LMWPc"/>
    <property type="match status" value="1"/>
</dbReference>
<dbReference type="InterPro" id="IPR036196">
    <property type="entry name" value="Ptyr_pPase_sf"/>
</dbReference>
<gene>
    <name evidence="3" type="ORF">CSPHI_10100</name>
</gene>
<protein>
    <recommendedName>
        <fullName evidence="2">Phosphotyrosine protein phosphatase I domain-containing protein</fullName>
    </recommendedName>
</protein>
<dbReference type="AlphaFoldDB" id="A0A1L7CZS3"/>
<reference evidence="3 4" key="1">
    <citation type="submission" date="2014-08" db="EMBL/GenBank/DDBJ databases">
        <title>Complete genome sequence of Corynebacterium sphenisci CECT 5990(T) (=DSM 44792(T)), isolated from healthy wild penguins.</title>
        <authorList>
            <person name="Ruckert C."/>
            <person name="Albersmeier A."/>
            <person name="Winkler A."/>
            <person name="Kalinowski J."/>
        </authorList>
    </citation>
    <scope>NUCLEOTIDE SEQUENCE [LARGE SCALE GENOMIC DNA]</scope>
    <source>
        <strain evidence="3 4">DSM 44792</strain>
    </source>
</reference>
<organism evidence="3 4">
    <name type="scientific">Corynebacterium sphenisci DSM 44792</name>
    <dbReference type="NCBI Taxonomy" id="1437874"/>
    <lineage>
        <taxon>Bacteria</taxon>
        <taxon>Bacillati</taxon>
        <taxon>Actinomycetota</taxon>
        <taxon>Actinomycetes</taxon>
        <taxon>Mycobacteriales</taxon>
        <taxon>Corynebacteriaceae</taxon>
        <taxon>Corynebacterium</taxon>
    </lineage>
</organism>
<dbReference type="Gene3D" id="3.40.50.2300">
    <property type="match status" value="1"/>
</dbReference>
<dbReference type="PANTHER" id="PTHR43428:SF1">
    <property type="entry name" value="ARSENATE REDUCTASE"/>
    <property type="match status" value="1"/>
</dbReference>
<keyword evidence="4" id="KW-1185">Reference proteome</keyword>
<dbReference type="OrthoDB" id="9799372at2"/>
<dbReference type="PANTHER" id="PTHR43428">
    <property type="entry name" value="ARSENATE REDUCTASE"/>
    <property type="match status" value="1"/>
</dbReference>
<evidence type="ECO:0000313" key="3">
    <source>
        <dbReference type="EMBL" id="APT91293.1"/>
    </source>
</evidence>
<accession>A0A1L7CZS3</accession>
<dbReference type="GO" id="GO:0046685">
    <property type="term" value="P:response to arsenic-containing substance"/>
    <property type="evidence" value="ECO:0007669"/>
    <property type="project" value="UniProtKB-KW"/>
</dbReference>
<dbReference type="STRING" id="1437874.CSPHI_10100"/>
<dbReference type="RefSeq" id="WP_075692898.1">
    <property type="nucleotide sequence ID" value="NZ_CP009248.1"/>
</dbReference>
<dbReference type="Pfam" id="PF01451">
    <property type="entry name" value="LMWPc"/>
    <property type="match status" value="1"/>
</dbReference>
<feature type="domain" description="Phosphotyrosine protein phosphatase I" evidence="2">
    <location>
        <begin position="6"/>
        <end position="133"/>
    </location>
</feature>
<proteinExistence type="predicted"/>